<dbReference type="GO" id="GO:0004309">
    <property type="term" value="F:exopolyphosphatase activity"/>
    <property type="evidence" value="ECO:0007669"/>
    <property type="project" value="UniProtKB-EC"/>
</dbReference>
<dbReference type="PANTHER" id="PTHR30005:SF0">
    <property type="entry name" value="RETROGRADE REGULATION PROTEIN 2"/>
    <property type="match status" value="1"/>
</dbReference>
<feature type="domain" description="Ppx/GppA phosphatase N-terminal" evidence="1">
    <location>
        <begin position="31"/>
        <end position="323"/>
    </location>
</feature>
<dbReference type="CDD" id="cd24054">
    <property type="entry name" value="ASKHA_NBD_AaPPX-GppA_MtPPX2-like"/>
    <property type="match status" value="1"/>
</dbReference>
<name>L0EXF6_LIBCB</name>
<dbReference type="PATRIC" id="fig|1215343.11.peg.1088"/>
<dbReference type="SUPFAM" id="SSF53067">
    <property type="entry name" value="Actin-like ATPase domain"/>
    <property type="match status" value="2"/>
</dbReference>
<sequence length="332" mass="36892">MKDKISNNIYAALDLGTNNCRLLIAKPAKFGQFHVVDSFSRVVRLGEGLASTGKISLDAMNRAIEALHICSEKMKVSHVKKMRLIATEACRIAKNGSDFIGRVMRETGLELEIIDRKTEAKLAVSGCSSLIGQDARSVVLFDIGGGSSEIAVLNIENDRSQCLANHITHWISLPVGVVSLSERYGGHDISIQIFNRMVEEVEDFLSCFECPFPKFSLNSNNFYLIGTSGTLTILASLNLGLLRYDRRKVDGLWLLNSEISSVQKKLLSWEFERLVANPCIGAERADLVLAGCAILEAIRRRWPSKRMRVADRGLREGLLIDMMISDGINIRY</sequence>
<gene>
    <name evidence="2" type="ordered locus">B488_10590</name>
</gene>
<dbReference type="KEGG" id="lcc:B488_10590"/>
<evidence type="ECO:0000313" key="2">
    <source>
        <dbReference type="EMBL" id="AGA65051.1"/>
    </source>
</evidence>
<organism evidence="2 3">
    <name type="scientific">Liberibacter crescens (strain BT-1)</name>
    <dbReference type="NCBI Taxonomy" id="1215343"/>
    <lineage>
        <taxon>Bacteria</taxon>
        <taxon>Pseudomonadati</taxon>
        <taxon>Pseudomonadota</taxon>
        <taxon>Alphaproteobacteria</taxon>
        <taxon>Hyphomicrobiales</taxon>
        <taxon>Rhizobiaceae</taxon>
        <taxon>Liberibacter</taxon>
    </lineage>
</organism>
<dbReference type="EC" id="3.6.1.11" evidence="2"/>
<dbReference type="EMBL" id="CP003789">
    <property type="protein sequence ID" value="AGA65051.1"/>
    <property type="molecule type" value="Genomic_DNA"/>
</dbReference>
<dbReference type="Gene3D" id="3.30.420.40">
    <property type="match status" value="1"/>
</dbReference>
<dbReference type="STRING" id="1215343.B488_10590"/>
<evidence type="ECO:0000259" key="1">
    <source>
        <dbReference type="Pfam" id="PF02541"/>
    </source>
</evidence>
<reference evidence="2 3" key="1">
    <citation type="journal article" date="2012" name="Stand. Genomic Sci.">
        <title>Complete genome sequence of Liberibacter crescens BT-1.</title>
        <authorList>
            <person name="Leonard M.T."/>
            <person name="Fagen J.R."/>
            <person name="Davis-Richardson A.G."/>
            <person name="Davis M.J."/>
            <person name="Triplett E.W."/>
        </authorList>
    </citation>
    <scope>NUCLEOTIDE SEQUENCE [LARGE SCALE GENOMIC DNA]</scope>
    <source>
        <strain evidence="2 3">BT-1</strain>
    </source>
</reference>
<protein>
    <submittedName>
        <fullName evidence="2">Exopolyphosphatase</fullName>
        <ecNumber evidence="2">3.6.1.11</ecNumber>
    </submittedName>
</protein>
<accession>L0EXF6</accession>
<dbReference type="AlphaFoldDB" id="L0EXF6"/>
<dbReference type="InterPro" id="IPR043129">
    <property type="entry name" value="ATPase_NBD"/>
</dbReference>
<keyword evidence="3" id="KW-1185">Reference proteome</keyword>
<dbReference type="HOGENOM" id="CLU_025908_0_0_5"/>
<dbReference type="Pfam" id="PF02541">
    <property type="entry name" value="Ppx-GppA"/>
    <property type="match status" value="1"/>
</dbReference>
<proteinExistence type="predicted"/>
<dbReference type="Proteomes" id="UP000010799">
    <property type="component" value="Chromosome"/>
</dbReference>
<dbReference type="InterPro" id="IPR050273">
    <property type="entry name" value="GppA/Ppx_hydrolase"/>
</dbReference>
<keyword evidence="2" id="KW-0378">Hydrolase</keyword>
<dbReference type="PANTHER" id="PTHR30005">
    <property type="entry name" value="EXOPOLYPHOSPHATASE"/>
    <property type="match status" value="1"/>
</dbReference>
<dbReference type="InterPro" id="IPR003695">
    <property type="entry name" value="Ppx_GppA_N"/>
</dbReference>
<dbReference type="Gene3D" id="3.30.420.150">
    <property type="entry name" value="Exopolyphosphatase. Domain 2"/>
    <property type="match status" value="1"/>
</dbReference>
<dbReference type="eggNOG" id="COG0248">
    <property type="taxonomic scope" value="Bacteria"/>
</dbReference>
<evidence type="ECO:0000313" key="3">
    <source>
        <dbReference type="Proteomes" id="UP000010799"/>
    </source>
</evidence>